<feature type="signal peptide" evidence="1">
    <location>
        <begin position="1"/>
        <end position="24"/>
    </location>
</feature>
<dbReference type="Proteomes" id="UP001195724">
    <property type="component" value="Unassembled WGS sequence"/>
</dbReference>
<feature type="chain" id="PRO_5046622859" description="Fibronectin type-III domain-containing protein" evidence="1">
    <location>
        <begin position="25"/>
        <end position="443"/>
    </location>
</feature>
<keyword evidence="1" id="KW-0732">Signal</keyword>
<dbReference type="EMBL" id="JAFBCL010000001">
    <property type="protein sequence ID" value="MBM7810976.1"/>
    <property type="molecule type" value="Genomic_DNA"/>
</dbReference>
<name>A0ABS2S419_9PSEU</name>
<gene>
    <name evidence="2" type="ORF">JOE68_001841</name>
</gene>
<comment type="caution">
    <text evidence="2">The sequence shown here is derived from an EMBL/GenBank/DDBJ whole genome shotgun (WGS) entry which is preliminary data.</text>
</comment>
<proteinExistence type="predicted"/>
<accession>A0ABS2S419</accession>
<evidence type="ECO:0000313" key="2">
    <source>
        <dbReference type="EMBL" id="MBM7810976.1"/>
    </source>
</evidence>
<sequence>MVTDSDRTARSYVVLALVAALAFAATPATSGAVAASASEQSTVLARVQEQSLELTFSDGSGVDRAVVDDRTHRVLWRGTDASTSLPLSRSSSAHVVVVSMTARGAEPVAAVTATNPDPSSRLTPLTAVTTTTETSVAWEAIPGATSYAITAGRADEARQVASTTEANAALPVGLGQTAQYQFTSNSIHADSSEGSDSGPVSYRYGVEITPPTTVIAKIPASAKTGDEVPAAPTAIINTENSYEAFIPTEYIDAPEDPFGISCEGDWSGTDWHYSGDNRGVGWNTGRYRTRAVSNMLWIGSTTLSSKDVKPTSRYERKDNGEFVYESTRTADADDFDVRALSNDGRYARNVIEHDVGNPYCNPFAGITYANQQDIYQDGRHWIYGSHDKMPDHQFFRLDFIQEDPDDPGSPITEDLKLVFHHELEDPTCLVGIVCGSWRYQYVR</sequence>
<keyword evidence="3" id="KW-1185">Reference proteome</keyword>
<dbReference type="RefSeq" id="WP_204841872.1">
    <property type="nucleotide sequence ID" value="NZ_JAFBCL010000001.1"/>
</dbReference>
<protein>
    <recommendedName>
        <fullName evidence="4">Fibronectin type-III domain-containing protein</fullName>
    </recommendedName>
</protein>
<reference evidence="2 3" key="1">
    <citation type="submission" date="2021-01" db="EMBL/GenBank/DDBJ databases">
        <title>Sequencing the genomes of 1000 actinobacteria strains.</title>
        <authorList>
            <person name="Klenk H.-P."/>
        </authorList>
    </citation>
    <scope>NUCLEOTIDE SEQUENCE [LARGE SCALE GENOMIC DNA]</scope>
    <source>
        <strain evidence="2 3">DSM 44581</strain>
    </source>
</reference>
<evidence type="ECO:0000313" key="3">
    <source>
        <dbReference type="Proteomes" id="UP001195724"/>
    </source>
</evidence>
<evidence type="ECO:0000256" key="1">
    <source>
        <dbReference type="SAM" id="SignalP"/>
    </source>
</evidence>
<evidence type="ECO:0008006" key="4">
    <source>
        <dbReference type="Google" id="ProtNLM"/>
    </source>
</evidence>
<organism evidence="2 3">
    <name type="scientific">Saccharothrix algeriensis</name>
    <dbReference type="NCBI Taxonomy" id="173560"/>
    <lineage>
        <taxon>Bacteria</taxon>
        <taxon>Bacillati</taxon>
        <taxon>Actinomycetota</taxon>
        <taxon>Actinomycetes</taxon>
        <taxon>Pseudonocardiales</taxon>
        <taxon>Pseudonocardiaceae</taxon>
        <taxon>Saccharothrix</taxon>
    </lineage>
</organism>